<evidence type="ECO:0008006" key="3">
    <source>
        <dbReference type="Google" id="ProtNLM"/>
    </source>
</evidence>
<name>F1YV60_9PROT</name>
<dbReference type="Pfam" id="PF08757">
    <property type="entry name" value="CotH"/>
    <property type="match status" value="1"/>
</dbReference>
<organism evidence="1 2">
    <name type="scientific">Acetobacter pomorum DM001</name>
    <dbReference type="NCBI Taxonomy" id="945681"/>
    <lineage>
        <taxon>Bacteria</taxon>
        <taxon>Pseudomonadati</taxon>
        <taxon>Pseudomonadota</taxon>
        <taxon>Alphaproteobacteria</taxon>
        <taxon>Acetobacterales</taxon>
        <taxon>Acetobacteraceae</taxon>
        <taxon>Acetobacter</taxon>
    </lineage>
</organism>
<accession>F1YV60</accession>
<reference evidence="1 2" key="1">
    <citation type="journal article" date="2011" name="Science">
        <title>Drosophila microbiome modulates host developmental and metabolic homeostasis via insulin signaling.</title>
        <authorList>
            <person name="Shin S.C."/>
            <person name="Kim S.H."/>
            <person name="You H."/>
            <person name="Kim B."/>
            <person name="Kim A.C."/>
            <person name="Lee K.A."/>
            <person name="Yoon J.H."/>
            <person name="Ryu J.H."/>
            <person name="Lee W.J."/>
        </authorList>
    </citation>
    <scope>NUCLEOTIDE SEQUENCE [LARGE SCALE GENOMIC DNA]</scope>
    <source>
        <strain evidence="1 2">DM001</strain>
    </source>
</reference>
<dbReference type="AlphaFoldDB" id="F1YV60"/>
<evidence type="ECO:0000313" key="2">
    <source>
        <dbReference type="Proteomes" id="UP000018454"/>
    </source>
</evidence>
<protein>
    <recommendedName>
        <fullName evidence="3">CotH protein</fullName>
    </recommendedName>
</protein>
<dbReference type="EMBL" id="AEUP01000030">
    <property type="protein sequence ID" value="EGE47165.1"/>
    <property type="molecule type" value="Genomic_DNA"/>
</dbReference>
<dbReference type="OrthoDB" id="7245363at2"/>
<dbReference type="Proteomes" id="UP000018454">
    <property type="component" value="Unassembled WGS sequence"/>
</dbReference>
<comment type="caution">
    <text evidence="1">The sequence shown here is derived from an EMBL/GenBank/DDBJ whole genome shotgun (WGS) entry which is preliminary data.</text>
</comment>
<gene>
    <name evidence="1" type="ORF">APO_1847</name>
</gene>
<dbReference type="InterPro" id="IPR014867">
    <property type="entry name" value="Spore_coat_CotH_CotH2/3/7"/>
</dbReference>
<proteinExistence type="predicted"/>
<evidence type="ECO:0000313" key="1">
    <source>
        <dbReference type="EMBL" id="EGE47165.1"/>
    </source>
</evidence>
<sequence>MSETYSTGFSNNGGVAMLGNPAAADAVQDIDTLVLNKPNAPWRVVVEGAFPIDNSDARTPVDVAVSVYEGGIPLFSANAEMSIQGQSSATDNKKGYKFKFTNPITGNKLLIKIGDWLPTNKWTLKGYAVDRTLVRDTISAALWRNIRRTAPFPDNLIAPKHVWDSLQSNDLSMNASALFSTDGFPVEVWQQDGTFFGLFVWRTSADIPDFLLDEDNRNHIQIQPQHAGFIWDHAFTGTDWVVASPKIKKYTDQMDISKAAPDVQAAGTRFIQWCMDVRAGNVDMRATYPYYINLQSWLDYILFCEVAGGEDSRQNNFNMTTWDGMIWHQCAYDMDETWGIMFDTTVETSAPENCGFIMNQNTQSYWAGTNFFQMFYTYFLPELRARWAELRNAGTISYESIAKLVKQQADFIDPAMMEQDLAIWPPNGSDVVDYGAPGRNYYTFILDWANRRIAWIDAQWGYSGA</sequence>
<dbReference type="RefSeq" id="WP_006116899.1">
    <property type="nucleotide sequence ID" value="NZ_AEUP01000030.1"/>
</dbReference>